<evidence type="ECO:0000313" key="2">
    <source>
        <dbReference type="EMBL" id="TKV77884.1"/>
    </source>
</evidence>
<evidence type="ECO:0000313" key="3">
    <source>
        <dbReference type="Proteomes" id="UP000305095"/>
    </source>
</evidence>
<name>A0A4U6RSM5_BRAEL</name>
<evidence type="ECO:0000256" key="1">
    <source>
        <dbReference type="SAM" id="Phobius"/>
    </source>
</evidence>
<dbReference type="EMBL" id="SZZP01000020">
    <property type="protein sequence ID" value="TKV77884.1"/>
    <property type="molecule type" value="Genomic_DNA"/>
</dbReference>
<feature type="transmembrane region" description="Helical" evidence="1">
    <location>
        <begin position="56"/>
        <end position="82"/>
    </location>
</feature>
<proteinExistence type="predicted"/>
<keyword evidence="1" id="KW-1133">Transmembrane helix</keyword>
<keyword evidence="1" id="KW-0812">Transmembrane</keyword>
<dbReference type="Proteomes" id="UP000305095">
    <property type="component" value="Unassembled WGS sequence"/>
</dbReference>
<feature type="transmembrane region" description="Helical" evidence="1">
    <location>
        <begin position="88"/>
        <end position="109"/>
    </location>
</feature>
<protein>
    <submittedName>
        <fullName evidence="2">Phage holin family protein</fullName>
    </submittedName>
</protein>
<accession>A0A4U6RSM5</accession>
<gene>
    <name evidence="2" type="ORF">FDV58_28890</name>
</gene>
<reference evidence="2 3" key="1">
    <citation type="submission" date="2019-05" db="EMBL/GenBank/DDBJ databases">
        <title>Draft Genome of Bradyrhizobium elkanii strain SEMIA 938, Used in Commercial Inoculants for Lupinus spp. in Brazil.</title>
        <authorList>
            <person name="Hungria M."/>
            <person name="Delamuta J.R.M."/>
            <person name="Ribeiro R.A."/>
            <person name="Nogueira M.A."/>
        </authorList>
    </citation>
    <scope>NUCLEOTIDE SEQUENCE [LARGE SCALE GENOMIC DNA]</scope>
    <source>
        <strain evidence="2 3">Semia 938</strain>
    </source>
</reference>
<organism evidence="2 3">
    <name type="scientific">Bradyrhizobium elkanii</name>
    <dbReference type="NCBI Taxonomy" id="29448"/>
    <lineage>
        <taxon>Bacteria</taxon>
        <taxon>Pseudomonadati</taxon>
        <taxon>Pseudomonadota</taxon>
        <taxon>Alphaproteobacteria</taxon>
        <taxon>Hyphomicrobiales</taxon>
        <taxon>Nitrobacteraceae</taxon>
        <taxon>Bradyrhizobium</taxon>
    </lineage>
</organism>
<dbReference type="Pfam" id="PF07332">
    <property type="entry name" value="Phage_holin_3_6"/>
    <property type="match status" value="1"/>
</dbReference>
<comment type="caution">
    <text evidence="2">The sequence shown here is derived from an EMBL/GenBank/DDBJ whole genome shotgun (WGS) entry which is preliminary data.</text>
</comment>
<dbReference type="InterPro" id="IPR009937">
    <property type="entry name" value="Phage_holin_3_6"/>
</dbReference>
<dbReference type="AlphaFoldDB" id="A0A4U6RSM5"/>
<dbReference type="RefSeq" id="WP_137482151.1">
    <property type="nucleotide sequence ID" value="NZ_SZZP01000020.1"/>
</dbReference>
<keyword evidence="1" id="KW-0472">Membrane</keyword>
<sequence>MTNQEDAKTGREDLRAVSALIGDALSKAAKLFQNEVDLAKAELTEKAQTMGGAIGYLVGGAILVIPALVMVLFALSAALISAGWSQPLFYLTSAVVAAGIAGLFVAIGINRFDSRKLIPGHAHETLSGIADPSAGKQGYEKAESTLAAALERQPLLLRAVGIAAVA</sequence>